<accession>A0ACC0RYQ9</accession>
<comment type="caution">
    <text evidence="1">The sequence shown here is derived from an EMBL/GenBank/DDBJ whole genome shotgun (WGS) entry which is preliminary data.</text>
</comment>
<name>A0ACC0RYQ9_POPTR</name>
<reference evidence="1 2" key="1">
    <citation type="journal article" date="2006" name="Science">
        <title>The genome of black cottonwood, Populus trichocarpa (Torr. &amp; Gray).</title>
        <authorList>
            <person name="Tuskan G.A."/>
            <person name="Difazio S."/>
            <person name="Jansson S."/>
            <person name="Bohlmann J."/>
            <person name="Grigoriev I."/>
            <person name="Hellsten U."/>
            <person name="Putnam N."/>
            <person name="Ralph S."/>
            <person name="Rombauts S."/>
            <person name="Salamov A."/>
            <person name="Schein J."/>
            <person name="Sterck L."/>
            <person name="Aerts A."/>
            <person name="Bhalerao R.R."/>
            <person name="Bhalerao R.P."/>
            <person name="Blaudez D."/>
            <person name="Boerjan W."/>
            <person name="Brun A."/>
            <person name="Brunner A."/>
            <person name="Busov V."/>
            <person name="Campbell M."/>
            <person name="Carlson J."/>
            <person name="Chalot M."/>
            <person name="Chapman J."/>
            <person name="Chen G.L."/>
            <person name="Cooper D."/>
            <person name="Coutinho P.M."/>
            <person name="Couturier J."/>
            <person name="Covert S."/>
            <person name="Cronk Q."/>
            <person name="Cunningham R."/>
            <person name="Davis J."/>
            <person name="Degroeve S."/>
            <person name="Dejardin A."/>
            <person name="Depamphilis C."/>
            <person name="Detter J."/>
            <person name="Dirks B."/>
            <person name="Dubchak I."/>
            <person name="Duplessis S."/>
            <person name="Ehlting J."/>
            <person name="Ellis B."/>
            <person name="Gendler K."/>
            <person name="Goodstein D."/>
            <person name="Gribskov M."/>
            <person name="Grimwood J."/>
            <person name="Groover A."/>
            <person name="Gunter L."/>
            <person name="Hamberger B."/>
            <person name="Heinze B."/>
            <person name="Helariutta Y."/>
            <person name="Henrissat B."/>
            <person name="Holligan D."/>
            <person name="Holt R."/>
            <person name="Huang W."/>
            <person name="Islam-Faridi N."/>
            <person name="Jones S."/>
            <person name="Jones-Rhoades M."/>
            <person name="Jorgensen R."/>
            <person name="Joshi C."/>
            <person name="Kangasjarvi J."/>
            <person name="Karlsson J."/>
            <person name="Kelleher C."/>
            <person name="Kirkpatrick R."/>
            <person name="Kirst M."/>
            <person name="Kohler A."/>
            <person name="Kalluri U."/>
            <person name="Larimer F."/>
            <person name="Leebens-Mack J."/>
            <person name="Leple J.C."/>
            <person name="Locascio P."/>
            <person name="Lou Y."/>
            <person name="Lucas S."/>
            <person name="Martin F."/>
            <person name="Montanini B."/>
            <person name="Napoli C."/>
            <person name="Nelson D.R."/>
            <person name="Nelson C."/>
            <person name="Nieminen K."/>
            <person name="Nilsson O."/>
            <person name="Pereda V."/>
            <person name="Peter G."/>
            <person name="Philippe R."/>
            <person name="Pilate G."/>
            <person name="Poliakov A."/>
            <person name="Razumovskaya J."/>
            <person name="Richardson P."/>
            <person name="Rinaldi C."/>
            <person name="Ritland K."/>
            <person name="Rouze P."/>
            <person name="Ryaboy D."/>
            <person name="Schmutz J."/>
            <person name="Schrader J."/>
            <person name="Segerman B."/>
            <person name="Shin H."/>
            <person name="Siddiqui A."/>
            <person name="Sterky F."/>
            <person name="Terry A."/>
            <person name="Tsai C.J."/>
            <person name="Uberbacher E."/>
            <person name="Unneberg P."/>
            <person name="Vahala J."/>
            <person name="Wall K."/>
            <person name="Wessler S."/>
            <person name="Yang G."/>
            <person name="Yin T."/>
            <person name="Douglas C."/>
            <person name="Marra M."/>
            <person name="Sandberg G."/>
            <person name="Van de Peer Y."/>
            <person name="Rokhsar D."/>
        </authorList>
    </citation>
    <scope>NUCLEOTIDE SEQUENCE [LARGE SCALE GENOMIC DNA]</scope>
    <source>
        <strain evidence="2">cv. Nisqually</strain>
    </source>
</reference>
<dbReference type="EMBL" id="CM009303">
    <property type="protein sequence ID" value="KAI9381745.1"/>
    <property type="molecule type" value="Genomic_DNA"/>
</dbReference>
<gene>
    <name evidence="1" type="ORF">POPTR_014G017800v4</name>
</gene>
<proteinExistence type="predicted"/>
<evidence type="ECO:0000313" key="1">
    <source>
        <dbReference type="EMBL" id="KAI9381745.1"/>
    </source>
</evidence>
<sequence length="184" mass="20931">MMSSTSSSSFDFIRTLRMAGYGLLFLGPSQHLWFNFMRKVLPKRDVLTTFKKVFMGQAVYGPANATLFSPIMQLYKAILCLFPPQGYREAVIGQFFIISHLYKSVEATPEPSSSSGERGDEIVARLKRDLLPTLRNGLLYWPVCDFATYKFVLVHPQPLVNIICSYVWTIYLTYMASLKKASTD</sequence>
<organism evidence="1 2">
    <name type="scientific">Populus trichocarpa</name>
    <name type="common">Western balsam poplar</name>
    <name type="synonym">Populus balsamifera subsp. trichocarpa</name>
    <dbReference type="NCBI Taxonomy" id="3694"/>
    <lineage>
        <taxon>Eukaryota</taxon>
        <taxon>Viridiplantae</taxon>
        <taxon>Streptophyta</taxon>
        <taxon>Embryophyta</taxon>
        <taxon>Tracheophyta</taxon>
        <taxon>Spermatophyta</taxon>
        <taxon>Magnoliopsida</taxon>
        <taxon>eudicotyledons</taxon>
        <taxon>Gunneridae</taxon>
        <taxon>Pentapetalae</taxon>
        <taxon>rosids</taxon>
        <taxon>fabids</taxon>
        <taxon>Malpighiales</taxon>
        <taxon>Salicaceae</taxon>
        <taxon>Saliceae</taxon>
        <taxon>Populus</taxon>
    </lineage>
</organism>
<dbReference type="Proteomes" id="UP000006729">
    <property type="component" value="Chromosome 14"/>
</dbReference>
<protein>
    <submittedName>
        <fullName evidence="1">Uncharacterized protein</fullName>
    </submittedName>
</protein>
<evidence type="ECO:0000313" key="2">
    <source>
        <dbReference type="Proteomes" id="UP000006729"/>
    </source>
</evidence>
<keyword evidence="2" id="KW-1185">Reference proteome</keyword>